<keyword evidence="2 9" id="KW-0813">Transport</keyword>
<feature type="transmembrane region" description="Helical" evidence="10">
    <location>
        <begin position="68"/>
        <end position="86"/>
    </location>
</feature>
<evidence type="ECO:0000256" key="9">
    <source>
        <dbReference type="RuleBase" id="RU369079"/>
    </source>
</evidence>
<keyword evidence="4 9" id="KW-0997">Cell inner membrane</keyword>
<dbReference type="PANTHER" id="PTHR35011:SF11">
    <property type="entry name" value="TRAP TRANSPORTER SMALL PERMEASE PROTEIN"/>
    <property type="match status" value="1"/>
</dbReference>
<dbReference type="GO" id="GO:0005886">
    <property type="term" value="C:plasma membrane"/>
    <property type="evidence" value="ECO:0007669"/>
    <property type="project" value="UniProtKB-SubCell"/>
</dbReference>
<feature type="transmembrane region" description="Helical" evidence="10">
    <location>
        <begin position="226"/>
        <end position="244"/>
    </location>
</feature>
<evidence type="ECO:0000256" key="8">
    <source>
        <dbReference type="ARBA" id="ARBA00038436"/>
    </source>
</evidence>
<dbReference type="InterPro" id="IPR007387">
    <property type="entry name" value="TRAP_DctQ"/>
</dbReference>
<evidence type="ECO:0000256" key="6">
    <source>
        <dbReference type="ARBA" id="ARBA00022989"/>
    </source>
</evidence>
<dbReference type="InterPro" id="IPR010656">
    <property type="entry name" value="DctM"/>
</dbReference>
<feature type="domain" description="Tripartite ATP-independent periplasmic transporters DctQ component" evidence="11">
    <location>
        <begin position="46"/>
        <end position="172"/>
    </location>
</feature>
<organism evidence="13 14">
    <name type="scientific">Halomonas elongata</name>
    <dbReference type="NCBI Taxonomy" id="2746"/>
    <lineage>
        <taxon>Bacteria</taxon>
        <taxon>Pseudomonadati</taxon>
        <taxon>Pseudomonadota</taxon>
        <taxon>Gammaproteobacteria</taxon>
        <taxon>Oceanospirillales</taxon>
        <taxon>Halomonadaceae</taxon>
        <taxon>Halomonas</taxon>
    </lineage>
</organism>
<dbReference type="AlphaFoldDB" id="A0A1B8NVP7"/>
<keyword evidence="5 10" id="KW-0812">Transmembrane</keyword>
<feature type="transmembrane region" description="Helical" evidence="10">
    <location>
        <begin position="29"/>
        <end position="53"/>
    </location>
</feature>
<comment type="subcellular location">
    <subcellularLocation>
        <location evidence="1 9">Cell inner membrane</location>
        <topology evidence="1 9">Multi-pass membrane protein</topology>
    </subcellularLocation>
</comment>
<dbReference type="PATRIC" id="fig|2746.7.peg.3198"/>
<evidence type="ECO:0000313" key="14">
    <source>
        <dbReference type="Proteomes" id="UP000092504"/>
    </source>
</evidence>
<evidence type="ECO:0000259" key="11">
    <source>
        <dbReference type="Pfam" id="PF04290"/>
    </source>
</evidence>
<dbReference type="EMBL" id="MAJD01000002">
    <property type="protein sequence ID" value="OBX34065.1"/>
    <property type="molecule type" value="Genomic_DNA"/>
</dbReference>
<evidence type="ECO:0000256" key="4">
    <source>
        <dbReference type="ARBA" id="ARBA00022519"/>
    </source>
</evidence>
<comment type="function">
    <text evidence="9">Part of the tripartite ATP-independent periplasmic (TRAP) transport system.</text>
</comment>
<feature type="transmembrane region" description="Helical" evidence="10">
    <location>
        <begin position="107"/>
        <end position="128"/>
    </location>
</feature>
<protein>
    <submittedName>
        <fullName evidence="13">Sialic acid TRAP transporter permease protein SiaT</fullName>
    </submittedName>
</protein>
<evidence type="ECO:0000256" key="3">
    <source>
        <dbReference type="ARBA" id="ARBA00022475"/>
    </source>
</evidence>
<proteinExistence type="inferred from homology"/>
<gene>
    <name evidence="13" type="primary">siaT_13</name>
    <name evidence="13" type="ORF">A8U91_03109</name>
</gene>
<dbReference type="Pfam" id="PF04290">
    <property type="entry name" value="DctQ"/>
    <property type="match status" value="1"/>
</dbReference>
<dbReference type="InterPro" id="IPR055348">
    <property type="entry name" value="DctQ"/>
</dbReference>
<evidence type="ECO:0000256" key="5">
    <source>
        <dbReference type="ARBA" id="ARBA00022692"/>
    </source>
</evidence>
<evidence type="ECO:0000256" key="1">
    <source>
        <dbReference type="ARBA" id="ARBA00004429"/>
    </source>
</evidence>
<keyword evidence="3" id="KW-1003">Cell membrane</keyword>
<keyword evidence="7 10" id="KW-0472">Membrane</keyword>
<evidence type="ECO:0000256" key="10">
    <source>
        <dbReference type="SAM" id="Phobius"/>
    </source>
</evidence>
<name>A0A1B8NVP7_HALEL</name>
<dbReference type="GO" id="GO:0022857">
    <property type="term" value="F:transmembrane transporter activity"/>
    <property type="evidence" value="ECO:0007669"/>
    <property type="project" value="UniProtKB-UniRule"/>
</dbReference>
<dbReference type="GO" id="GO:0015740">
    <property type="term" value="P:C4-dicarboxylate transport"/>
    <property type="evidence" value="ECO:0007669"/>
    <property type="project" value="TreeGrafter"/>
</dbReference>
<comment type="caution">
    <text evidence="13">The sequence shown here is derived from an EMBL/GenBank/DDBJ whole genome shotgun (WGS) entry which is preliminary data.</text>
</comment>
<reference evidence="13 14" key="1">
    <citation type="submission" date="2016-06" db="EMBL/GenBank/DDBJ databases">
        <title>Genome sequence of halotolerant plant growth promoting strain of Halomonas elongata HEK1 isolated from salterns of Rann of Kutch, Gujarat, India.</title>
        <authorList>
            <person name="Gaba S."/>
            <person name="Singh R.N."/>
            <person name="Abrol S."/>
            <person name="Kaushik R."/>
            <person name="Saxena A.K."/>
        </authorList>
    </citation>
    <scope>NUCLEOTIDE SEQUENCE [LARGE SCALE GENOMIC DNA]</scope>
    <source>
        <strain evidence="13 14">HEK1</strain>
    </source>
</reference>
<keyword evidence="6 10" id="KW-1133">Transmembrane helix</keyword>
<dbReference type="PANTHER" id="PTHR35011">
    <property type="entry name" value="2,3-DIKETO-L-GULONATE TRAP TRANSPORTER SMALL PERMEASE PROTEIN YIAM"/>
    <property type="match status" value="1"/>
</dbReference>
<evidence type="ECO:0000256" key="2">
    <source>
        <dbReference type="ARBA" id="ARBA00022448"/>
    </source>
</evidence>
<feature type="domain" description="TRAP C4-dicarboxylate transport system permease DctM subunit" evidence="12">
    <location>
        <begin position="187"/>
        <end position="251"/>
    </location>
</feature>
<feature type="transmembrane region" description="Helical" evidence="10">
    <location>
        <begin position="181"/>
        <end position="214"/>
    </location>
</feature>
<dbReference type="Pfam" id="PF06808">
    <property type="entry name" value="DctM"/>
    <property type="match status" value="1"/>
</dbReference>
<feature type="transmembrane region" description="Helical" evidence="10">
    <location>
        <begin position="148"/>
        <end position="169"/>
    </location>
</feature>
<evidence type="ECO:0000256" key="7">
    <source>
        <dbReference type="ARBA" id="ARBA00023136"/>
    </source>
</evidence>
<comment type="similarity">
    <text evidence="8">Belongs to the TRAP transporter small permease family.</text>
</comment>
<accession>A0A1B8NVP7</accession>
<sequence>MSNYSDDTHGLASDDTGERSSFDALLDGIAQACIVFSGVLLVFLIASFGWLVFGRYVLNDTPTWVEQSSLLIVVYVTCLGAAAGVRNKTHLSIEFIREGLPVLPRDAMRYVADIFVMLFGAFMAWQGGIMVLENLGRPIPMIGLSESWRAAPLVVSGLLMMLFSIVTIVQRLVTHLGGNIMGLLILFGVFFLGLIVGAPVAFAVGLASVVTFIYEGLPLFVGFQRILSGMSVFSLLAIPFFIFAGELMLHGASPIVWCAWHRLPWVACVGGSGWSTSLLQCCSAAFPARRSPIPRHWARFWCR</sequence>
<dbReference type="Proteomes" id="UP000092504">
    <property type="component" value="Unassembled WGS sequence"/>
</dbReference>
<evidence type="ECO:0000259" key="12">
    <source>
        <dbReference type="Pfam" id="PF06808"/>
    </source>
</evidence>
<evidence type="ECO:0000313" key="13">
    <source>
        <dbReference type="EMBL" id="OBX34065.1"/>
    </source>
</evidence>